<evidence type="ECO:0000313" key="4">
    <source>
        <dbReference type="Proteomes" id="UP000789901"/>
    </source>
</evidence>
<dbReference type="PROSITE" id="PS50011">
    <property type="entry name" value="PROTEIN_KINASE_DOM"/>
    <property type="match status" value="1"/>
</dbReference>
<evidence type="ECO:0000313" key="3">
    <source>
        <dbReference type="EMBL" id="CAG8578227.1"/>
    </source>
</evidence>
<dbReference type="InterPro" id="IPR001245">
    <property type="entry name" value="Ser-Thr/Tyr_kinase_cat_dom"/>
</dbReference>
<dbReference type="PANTHER" id="PTHR44329">
    <property type="entry name" value="SERINE/THREONINE-PROTEIN KINASE TNNI3K-RELATED"/>
    <property type="match status" value="1"/>
</dbReference>
<dbReference type="PROSITE" id="PS00107">
    <property type="entry name" value="PROTEIN_KINASE_ATP"/>
    <property type="match status" value="1"/>
</dbReference>
<keyword evidence="1" id="KW-0547">Nucleotide-binding</keyword>
<dbReference type="InterPro" id="IPR000719">
    <property type="entry name" value="Prot_kinase_dom"/>
</dbReference>
<protein>
    <submittedName>
        <fullName evidence="3">1323_t:CDS:1</fullName>
    </submittedName>
</protein>
<dbReference type="PIRSF" id="PIRSF000654">
    <property type="entry name" value="Integrin-linked_kinase"/>
    <property type="match status" value="1"/>
</dbReference>
<feature type="domain" description="Protein kinase" evidence="2">
    <location>
        <begin position="1"/>
        <end position="222"/>
    </location>
</feature>
<dbReference type="Proteomes" id="UP000789901">
    <property type="component" value="Unassembled WGS sequence"/>
</dbReference>
<comment type="caution">
    <text evidence="3">The sequence shown here is derived from an EMBL/GenBank/DDBJ whole genome shotgun (WGS) entry which is preliminary data.</text>
</comment>
<dbReference type="Gene3D" id="3.30.200.20">
    <property type="entry name" value="Phosphorylase Kinase, domain 1"/>
    <property type="match status" value="1"/>
</dbReference>
<evidence type="ECO:0000259" key="2">
    <source>
        <dbReference type="PROSITE" id="PS50011"/>
    </source>
</evidence>
<feature type="binding site" evidence="1">
    <location>
        <position position="63"/>
    </location>
    <ligand>
        <name>ATP</name>
        <dbReference type="ChEBI" id="CHEBI:30616"/>
    </ligand>
</feature>
<keyword evidence="4" id="KW-1185">Reference proteome</keyword>
<dbReference type="InterPro" id="IPR011009">
    <property type="entry name" value="Kinase-like_dom_sf"/>
</dbReference>
<dbReference type="EMBL" id="CAJVQB010002528">
    <property type="protein sequence ID" value="CAG8578227.1"/>
    <property type="molecule type" value="Genomic_DNA"/>
</dbReference>
<dbReference type="InterPro" id="IPR017441">
    <property type="entry name" value="Protein_kinase_ATP_BS"/>
</dbReference>
<reference evidence="3 4" key="1">
    <citation type="submission" date="2021-06" db="EMBL/GenBank/DDBJ databases">
        <authorList>
            <person name="Kallberg Y."/>
            <person name="Tangrot J."/>
            <person name="Rosling A."/>
        </authorList>
    </citation>
    <scope>NUCLEOTIDE SEQUENCE [LARGE SCALE GENOMIC DNA]</scope>
    <source>
        <strain evidence="3 4">120-4 pot B 10/14</strain>
    </source>
</reference>
<keyword evidence="1" id="KW-0067">ATP-binding</keyword>
<sequence>MNDVDNGINSRDLKYLKWIETNLKENVIKQFEYSKFKDIKEIGRGGHGIVNYANYCGTEIVLKSIDEDIKTFVNELKQLITVKGCQNVIKVLGITSVLIADFGVARKTGDSLISLGSNSSIQGIQAYVEPQCYIQYDKIVKIDEKSDIYSLGVLLWELTSGHPPFLSFCNKAAIPIHVALGHREKSVPGTPSGYVKLYKKCWDTEPERRPTISKILRRFNKLSEKVKVEVIKNKISN</sequence>
<proteinExistence type="predicted"/>
<gene>
    <name evidence="3" type="ORF">GMARGA_LOCUS5820</name>
</gene>
<evidence type="ECO:0000256" key="1">
    <source>
        <dbReference type="PROSITE-ProRule" id="PRU10141"/>
    </source>
</evidence>
<organism evidence="3 4">
    <name type="scientific">Gigaspora margarita</name>
    <dbReference type="NCBI Taxonomy" id="4874"/>
    <lineage>
        <taxon>Eukaryota</taxon>
        <taxon>Fungi</taxon>
        <taxon>Fungi incertae sedis</taxon>
        <taxon>Mucoromycota</taxon>
        <taxon>Glomeromycotina</taxon>
        <taxon>Glomeromycetes</taxon>
        <taxon>Diversisporales</taxon>
        <taxon>Gigasporaceae</taxon>
        <taxon>Gigaspora</taxon>
    </lineage>
</organism>
<dbReference type="Gene3D" id="1.10.510.10">
    <property type="entry name" value="Transferase(Phosphotransferase) domain 1"/>
    <property type="match status" value="1"/>
</dbReference>
<name>A0ABN7UEP8_GIGMA</name>
<dbReference type="InterPro" id="IPR051681">
    <property type="entry name" value="Ser/Thr_Kinases-Pseudokinases"/>
</dbReference>
<dbReference type="Pfam" id="PF07714">
    <property type="entry name" value="PK_Tyr_Ser-Thr"/>
    <property type="match status" value="1"/>
</dbReference>
<accession>A0ABN7UEP8</accession>
<dbReference type="SUPFAM" id="SSF56112">
    <property type="entry name" value="Protein kinase-like (PK-like)"/>
    <property type="match status" value="1"/>
</dbReference>